<dbReference type="GO" id="GO:0016757">
    <property type="term" value="F:glycosyltransferase activity"/>
    <property type="evidence" value="ECO:0007669"/>
    <property type="project" value="InterPro"/>
</dbReference>
<proteinExistence type="predicted"/>
<organism evidence="2">
    <name type="scientific">marine sediment metagenome</name>
    <dbReference type="NCBI Taxonomy" id="412755"/>
    <lineage>
        <taxon>unclassified sequences</taxon>
        <taxon>metagenomes</taxon>
        <taxon>ecological metagenomes</taxon>
    </lineage>
</organism>
<gene>
    <name evidence="2" type="ORF">LCGC14_1279370</name>
</gene>
<name>A0A0F9KVP7_9ZZZZ</name>
<protein>
    <recommendedName>
        <fullName evidence="1">Glycosyl transferase family 1 domain-containing protein</fullName>
    </recommendedName>
</protein>
<comment type="caution">
    <text evidence="2">The sequence shown here is derived from an EMBL/GenBank/DDBJ whole genome shotgun (WGS) entry which is preliminary data.</text>
</comment>
<evidence type="ECO:0000313" key="2">
    <source>
        <dbReference type="EMBL" id="KKM86404.1"/>
    </source>
</evidence>
<dbReference type="InterPro" id="IPR050194">
    <property type="entry name" value="Glycosyltransferase_grp1"/>
</dbReference>
<dbReference type="SUPFAM" id="SSF53756">
    <property type="entry name" value="UDP-Glycosyltransferase/glycogen phosphorylase"/>
    <property type="match status" value="1"/>
</dbReference>
<dbReference type="AlphaFoldDB" id="A0A0F9KVP7"/>
<dbReference type="InterPro" id="IPR001296">
    <property type="entry name" value="Glyco_trans_1"/>
</dbReference>
<dbReference type="PANTHER" id="PTHR45947">
    <property type="entry name" value="SULFOQUINOVOSYL TRANSFERASE SQD2"/>
    <property type="match status" value="1"/>
</dbReference>
<feature type="domain" description="Glycosyl transferase family 1" evidence="1">
    <location>
        <begin position="202"/>
        <end position="348"/>
    </location>
</feature>
<sequence length="391" mass="46496">MTNVLIFNPLGLENGRGGEISAMELASGLKKFYNITLMDTNLILDKVLLSKNSIIKRLHNLKKIRCMRFAQFKFLNKLFTFPFPNEIFRLYKTIRSNDIIYISNFTIKTNLIFIFFNLLHRKSILIVGHRKPLFSEKFLSIYNLKNRISILLFTIFKKRILHHTISAHAKKFLEKFYTPNRVIHITHGVELDNYDNSSLIQKSNDQLKFIYIGYLDDIHKGVAILFDGIEKLILEKPNLRIFFEFCGAGPLESRLNYLQEKYPEYIKYNGYIDNREISDFYKRNDVFLFTSRREPFGRVIIEALASNLLILCTKTYGSIEILKDMKFAFFISELNSENIKNKLYLIYQFWEGELNKFRELQESAKNYAYRNYSFQKELNMFKMLIDRIYKK</sequence>
<accession>A0A0F9KVP7</accession>
<dbReference type="CDD" id="cd03801">
    <property type="entry name" value="GT4_PimA-like"/>
    <property type="match status" value="1"/>
</dbReference>
<dbReference type="EMBL" id="LAZR01007263">
    <property type="protein sequence ID" value="KKM86404.1"/>
    <property type="molecule type" value="Genomic_DNA"/>
</dbReference>
<dbReference type="PANTHER" id="PTHR45947:SF3">
    <property type="entry name" value="SULFOQUINOVOSYL TRANSFERASE SQD2"/>
    <property type="match status" value="1"/>
</dbReference>
<dbReference type="Gene3D" id="3.40.50.2000">
    <property type="entry name" value="Glycogen Phosphorylase B"/>
    <property type="match status" value="2"/>
</dbReference>
<dbReference type="Pfam" id="PF00534">
    <property type="entry name" value="Glycos_transf_1"/>
    <property type="match status" value="1"/>
</dbReference>
<reference evidence="2" key="1">
    <citation type="journal article" date="2015" name="Nature">
        <title>Complex archaea that bridge the gap between prokaryotes and eukaryotes.</title>
        <authorList>
            <person name="Spang A."/>
            <person name="Saw J.H."/>
            <person name="Jorgensen S.L."/>
            <person name="Zaremba-Niedzwiedzka K."/>
            <person name="Martijn J."/>
            <person name="Lind A.E."/>
            <person name="van Eijk R."/>
            <person name="Schleper C."/>
            <person name="Guy L."/>
            <person name="Ettema T.J."/>
        </authorList>
    </citation>
    <scope>NUCLEOTIDE SEQUENCE</scope>
</reference>
<evidence type="ECO:0000259" key="1">
    <source>
        <dbReference type="Pfam" id="PF00534"/>
    </source>
</evidence>